<dbReference type="Proteomes" id="UP000046395">
    <property type="component" value="Unassembled WGS sequence"/>
</dbReference>
<dbReference type="GO" id="GO:0005576">
    <property type="term" value="C:extracellular region"/>
    <property type="evidence" value="ECO:0007669"/>
    <property type="project" value="InterPro"/>
</dbReference>
<evidence type="ECO:0000259" key="1">
    <source>
        <dbReference type="Pfam" id="PF00095"/>
    </source>
</evidence>
<dbReference type="GO" id="GO:0030414">
    <property type="term" value="F:peptidase inhibitor activity"/>
    <property type="evidence" value="ECO:0007669"/>
    <property type="project" value="InterPro"/>
</dbReference>
<proteinExistence type="predicted"/>
<dbReference type="SMART" id="SM00289">
    <property type="entry name" value="WR1"/>
    <property type="match status" value="3"/>
</dbReference>
<evidence type="ECO:0000313" key="2">
    <source>
        <dbReference type="Proteomes" id="UP000046395"/>
    </source>
</evidence>
<dbReference type="WBParaSite" id="TMUE_1000005551.1">
    <property type="protein sequence ID" value="TMUE_1000005551.1"/>
    <property type="gene ID" value="WBGene00287773"/>
</dbReference>
<protein>
    <submittedName>
        <fullName evidence="3">WAP domain-containing protein</fullName>
    </submittedName>
</protein>
<dbReference type="AlphaFoldDB" id="A0A5S6QDW5"/>
<feature type="domain" description="WAP" evidence="1">
    <location>
        <begin position="115"/>
        <end position="158"/>
    </location>
</feature>
<keyword evidence="2" id="KW-1185">Reference proteome</keyword>
<dbReference type="InterPro" id="IPR008197">
    <property type="entry name" value="WAP_dom"/>
</dbReference>
<evidence type="ECO:0000313" key="3">
    <source>
        <dbReference type="WBParaSite" id="TMUE_1000005551.1"/>
    </source>
</evidence>
<dbReference type="Pfam" id="PF00095">
    <property type="entry name" value="WAP"/>
    <property type="match status" value="2"/>
</dbReference>
<dbReference type="InterPro" id="IPR006150">
    <property type="entry name" value="Cys_repeat_1"/>
</dbReference>
<dbReference type="Gene3D" id="4.10.75.10">
    <property type="entry name" value="Elafin-like"/>
    <property type="match status" value="2"/>
</dbReference>
<feature type="domain" description="WAP" evidence="1">
    <location>
        <begin position="258"/>
        <end position="298"/>
    </location>
</feature>
<sequence>MPSNICVQRNLSQRHCKQCFTYVTFVDFQQTNWATVEHQEQHRYNHLTRHNCSTMACSKAPLIPYAALVLVVTVIVGQCPDKSASSEPCEEHSNCTGKQMCVNGWCCSVVGDAMACPLYSYKDFIFQTNIVDKCTTDEDCPDWRKCCQTVIGKYCLQPDVQQAKCNGGSWPVAICMDRAGCPYGHECNEEGVCCPIPRWKLRICNTSMSNEELEQLQKCESLAQCQLGENCCRTDAGYRCVPFSVKKHLRGMIQTKVRVCPLYFYDYLEENAKGMCNKDSDCPSDRGCCRTTAGKYCLLLENKQILCQDGSQPVAACQSKCPAGYKCTESLCCPA</sequence>
<name>A0A5S6QDW5_TRIMR</name>
<dbReference type="InterPro" id="IPR036645">
    <property type="entry name" value="Elafin-like_sf"/>
</dbReference>
<dbReference type="SUPFAM" id="SSF57256">
    <property type="entry name" value="Elafin-like"/>
    <property type="match status" value="2"/>
</dbReference>
<reference evidence="3" key="1">
    <citation type="submission" date="2019-12" db="UniProtKB">
        <authorList>
            <consortium name="WormBaseParasite"/>
        </authorList>
    </citation>
    <scope>IDENTIFICATION</scope>
</reference>
<accession>A0A5S6QDW5</accession>
<organism evidence="2 3">
    <name type="scientific">Trichuris muris</name>
    <name type="common">Mouse whipworm</name>
    <dbReference type="NCBI Taxonomy" id="70415"/>
    <lineage>
        <taxon>Eukaryota</taxon>
        <taxon>Metazoa</taxon>
        <taxon>Ecdysozoa</taxon>
        <taxon>Nematoda</taxon>
        <taxon>Enoplea</taxon>
        <taxon>Dorylaimia</taxon>
        <taxon>Trichinellida</taxon>
        <taxon>Trichuridae</taxon>
        <taxon>Trichuris</taxon>
    </lineage>
</organism>